<dbReference type="InterPro" id="IPR014710">
    <property type="entry name" value="RmlC-like_jellyroll"/>
</dbReference>
<dbReference type="GO" id="GO:0009298">
    <property type="term" value="P:GDP-mannose biosynthetic process"/>
    <property type="evidence" value="ECO:0007669"/>
    <property type="project" value="InterPro"/>
</dbReference>
<dbReference type="Pfam" id="PF20511">
    <property type="entry name" value="PMI_typeI_cat"/>
    <property type="match status" value="1"/>
</dbReference>
<dbReference type="CDD" id="cd07011">
    <property type="entry name" value="cupin_PMI_type_I_N"/>
    <property type="match status" value="1"/>
</dbReference>
<evidence type="ECO:0000256" key="12">
    <source>
        <dbReference type="PIRSR" id="PIRSR001480-2"/>
    </source>
</evidence>
<protein>
    <recommendedName>
        <fullName evidence="6">Mannose-6-phosphate isomerase</fullName>
        <ecNumber evidence="5">5.3.1.8</ecNumber>
    </recommendedName>
    <alternativeName>
        <fullName evidence="10">Phosphohexomutase</fullName>
    </alternativeName>
    <alternativeName>
        <fullName evidence="11">Phosphomannose isomerase</fullName>
    </alternativeName>
</protein>
<comment type="caution">
    <text evidence="14">The sequence shown here is derived from an EMBL/GenBank/DDBJ whole genome shotgun (WGS) entry which is preliminary data.</text>
</comment>
<dbReference type="EMBL" id="JAULSU010000006">
    <property type="protein sequence ID" value="KAK0613937.1"/>
    <property type="molecule type" value="Genomic_DNA"/>
</dbReference>
<dbReference type="PIRSF" id="PIRSF001480">
    <property type="entry name" value="Mannose-6-phosphate_isomerase"/>
    <property type="match status" value="1"/>
</dbReference>
<keyword evidence="8 12" id="KW-0862">Zinc</keyword>
<comment type="catalytic activity">
    <reaction evidence="1">
        <text>D-mannose 6-phosphate = D-fructose 6-phosphate</text>
        <dbReference type="Rhea" id="RHEA:12356"/>
        <dbReference type="ChEBI" id="CHEBI:58735"/>
        <dbReference type="ChEBI" id="CHEBI:61527"/>
        <dbReference type="EC" id="5.3.1.8"/>
    </reaction>
</comment>
<dbReference type="EC" id="5.3.1.8" evidence="5"/>
<dbReference type="InterPro" id="IPR011051">
    <property type="entry name" value="RmlC_Cupin_sf"/>
</dbReference>
<feature type="binding site" evidence="12">
    <location>
        <position position="109"/>
    </location>
    <ligand>
        <name>Zn(2+)</name>
        <dbReference type="ChEBI" id="CHEBI:29105"/>
    </ligand>
</feature>
<name>A0AA39WEJ2_9PEZI</name>
<dbReference type="PANTHER" id="PTHR10309:SF4">
    <property type="entry name" value="MANNOSE-6-PHOSPHATE ISOMERASE"/>
    <property type="match status" value="1"/>
</dbReference>
<evidence type="ECO:0000256" key="5">
    <source>
        <dbReference type="ARBA" id="ARBA00011956"/>
    </source>
</evidence>
<dbReference type="NCBIfam" id="TIGR00218">
    <property type="entry name" value="manA"/>
    <property type="match status" value="1"/>
</dbReference>
<feature type="binding site" evidence="12">
    <location>
        <position position="224"/>
    </location>
    <ligand>
        <name>Zn(2+)</name>
        <dbReference type="ChEBI" id="CHEBI:29105"/>
    </ligand>
</feature>
<keyword evidence="15" id="KW-1185">Reference proteome</keyword>
<evidence type="ECO:0000256" key="8">
    <source>
        <dbReference type="ARBA" id="ARBA00022833"/>
    </source>
</evidence>
<comment type="function">
    <text evidence="2">Involved in the synthesis of the GDP-mannose and dolichol-phosphate-mannose required for a number of critical mannosyl transfer reactions.</text>
</comment>
<accession>A0AA39WEJ2</accession>
<feature type="binding site" evidence="12">
    <location>
        <position position="134"/>
    </location>
    <ligand>
        <name>Zn(2+)</name>
        <dbReference type="ChEBI" id="CHEBI:29105"/>
    </ligand>
</feature>
<evidence type="ECO:0000259" key="13">
    <source>
        <dbReference type="Pfam" id="PF20511"/>
    </source>
</evidence>
<dbReference type="InterPro" id="IPR046457">
    <property type="entry name" value="PMI_typeI_cat"/>
</dbReference>
<evidence type="ECO:0000313" key="14">
    <source>
        <dbReference type="EMBL" id="KAK0613937.1"/>
    </source>
</evidence>
<gene>
    <name evidence="14" type="ORF">B0T14DRAFT_606336</name>
</gene>
<dbReference type="InterPro" id="IPR016305">
    <property type="entry name" value="Mannose-6-P_Isomerase"/>
</dbReference>
<evidence type="ECO:0000256" key="11">
    <source>
        <dbReference type="ARBA" id="ARBA00030762"/>
    </source>
</evidence>
<keyword evidence="7 12" id="KW-0479">Metal-binding</keyword>
<evidence type="ECO:0000256" key="2">
    <source>
        <dbReference type="ARBA" id="ARBA00002564"/>
    </source>
</evidence>
<dbReference type="SUPFAM" id="SSF51182">
    <property type="entry name" value="RmlC-like cupins"/>
    <property type="match status" value="1"/>
</dbReference>
<dbReference type="AlphaFoldDB" id="A0AA39WEJ2"/>
<evidence type="ECO:0000313" key="15">
    <source>
        <dbReference type="Proteomes" id="UP001175000"/>
    </source>
</evidence>
<evidence type="ECO:0000256" key="7">
    <source>
        <dbReference type="ARBA" id="ARBA00022723"/>
    </source>
</evidence>
<proteinExistence type="inferred from homology"/>
<comment type="pathway">
    <text evidence="3">Nucleotide-sugar biosynthesis; GDP-alpha-D-mannose biosynthesis; alpha-D-mannose 1-phosphate from D-fructose 6-phosphate: step 1/2.</text>
</comment>
<evidence type="ECO:0000256" key="4">
    <source>
        <dbReference type="ARBA" id="ARBA00010772"/>
    </source>
</evidence>
<evidence type="ECO:0000256" key="1">
    <source>
        <dbReference type="ARBA" id="ARBA00000757"/>
    </source>
</evidence>
<dbReference type="GO" id="GO:0004476">
    <property type="term" value="F:mannose-6-phosphate isomerase activity"/>
    <property type="evidence" value="ECO:0007669"/>
    <property type="project" value="UniProtKB-EC"/>
</dbReference>
<comment type="similarity">
    <text evidence="4">Belongs to the mannose-6-phosphate isomerase type 1 family.</text>
</comment>
<sequence>MTERVFRFKGACNNYPWGRTGSESLASQLQRKNDRDFQLTEDAFYSELWFGDYPNFLARLLEAGELLKDVIGQNKEGMLGKTASEALDGNLPFLPKILSIAKALPLQFHPNKGLAAKLHEQDPGNFKDPNHKPEIAVALSRFEIFAGFKPLPEIEPLFRLPPLQQFGPSLADAAARSDKELREVVRSMLEADAKTIKSLITLLYTNFLILNPGEAIYMPADDIHAYLSGDIVEYMARSDNVLNLGFCTHAERYYLDVFTNALTFEAHSTNDVMLSSQKSEKSKSGRTVVFSRLFASSTLLKADLQAEESDKISASDGLGVFIITKGEGDLIADGKEFDLSKGSIFFVAQGIPVE</sequence>
<evidence type="ECO:0000256" key="3">
    <source>
        <dbReference type="ARBA" id="ARBA00004666"/>
    </source>
</evidence>
<keyword evidence="9" id="KW-0413">Isomerase</keyword>
<evidence type="ECO:0000256" key="10">
    <source>
        <dbReference type="ARBA" id="ARBA00029741"/>
    </source>
</evidence>
<dbReference type="Proteomes" id="UP001175000">
    <property type="component" value="Unassembled WGS sequence"/>
</dbReference>
<evidence type="ECO:0000256" key="9">
    <source>
        <dbReference type="ARBA" id="ARBA00023235"/>
    </source>
</evidence>
<feature type="domain" description="Phosphomannose isomerase type I catalytic" evidence="13">
    <location>
        <begin position="5"/>
        <end position="151"/>
    </location>
</feature>
<dbReference type="Gene3D" id="2.60.120.10">
    <property type="entry name" value="Jelly Rolls"/>
    <property type="match status" value="2"/>
</dbReference>
<dbReference type="PRINTS" id="PR00714">
    <property type="entry name" value="MAN6PISMRASE"/>
</dbReference>
<dbReference type="GO" id="GO:0008270">
    <property type="term" value="F:zinc ion binding"/>
    <property type="evidence" value="ECO:0007669"/>
    <property type="project" value="InterPro"/>
</dbReference>
<dbReference type="InterPro" id="IPR001250">
    <property type="entry name" value="Man6P_Isoase-1"/>
</dbReference>
<dbReference type="GO" id="GO:0005975">
    <property type="term" value="P:carbohydrate metabolic process"/>
    <property type="evidence" value="ECO:0007669"/>
    <property type="project" value="InterPro"/>
</dbReference>
<feature type="binding site" evidence="12">
    <location>
        <position position="107"/>
    </location>
    <ligand>
        <name>Zn(2+)</name>
        <dbReference type="ChEBI" id="CHEBI:29105"/>
    </ligand>
</feature>
<reference evidence="14" key="1">
    <citation type="submission" date="2023-06" db="EMBL/GenBank/DDBJ databases">
        <title>Genome-scale phylogeny and comparative genomics of the fungal order Sordariales.</title>
        <authorList>
            <consortium name="Lawrence Berkeley National Laboratory"/>
            <person name="Hensen N."/>
            <person name="Bonometti L."/>
            <person name="Westerberg I."/>
            <person name="Brannstrom I.O."/>
            <person name="Guillou S."/>
            <person name="Cros-Aarteil S."/>
            <person name="Calhoun S."/>
            <person name="Haridas S."/>
            <person name="Kuo A."/>
            <person name="Mondo S."/>
            <person name="Pangilinan J."/>
            <person name="Riley R."/>
            <person name="Labutti K."/>
            <person name="Andreopoulos B."/>
            <person name="Lipzen A."/>
            <person name="Chen C."/>
            <person name="Yanf M."/>
            <person name="Daum C."/>
            <person name="Ng V."/>
            <person name="Clum A."/>
            <person name="Steindorff A."/>
            <person name="Ohm R."/>
            <person name="Martin F."/>
            <person name="Silar P."/>
            <person name="Natvig D."/>
            <person name="Lalanne C."/>
            <person name="Gautier V."/>
            <person name="Ament-Velasquez S.L."/>
            <person name="Kruys A."/>
            <person name="Hutchinson M.I."/>
            <person name="Powell A.J."/>
            <person name="Barry K."/>
            <person name="Miller A.N."/>
            <person name="Grigoriev I.V."/>
            <person name="Debuchy R."/>
            <person name="Gladieux P."/>
            <person name="Thoren M.H."/>
            <person name="Johannesson H."/>
        </authorList>
    </citation>
    <scope>NUCLEOTIDE SEQUENCE</scope>
    <source>
        <strain evidence="14">CBS 606.72</strain>
    </source>
</reference>
<organism evidence="14 15">
    <name type="scientific">Immersiella caudata</name>
    <dbReference type="NCBI Taxonomy" id="314043"/>
    <lineage>
        <taxon>Eukaryota</taxon>
        <taxon>Fungi</taxon>
        <taxon>Dikarya</taxon>
        <taxon>Ascomycota</taxon>
        <taxon>Pezizomycotina</taxon>
        <taxon>Sordariomycetes</taxon>
        <taxon>Sordariomycetidae</taxon>
        <taxon>Sordariales</taxon>
        <taxon>Lasiosphaeriaceae</taxon>
        <taxon>Immersiella</taxon>
    </lineage>
</organism>
<dbReference type="PANTHER" id="PTHR10309">
    <property type="entry name" value="MANNOSE-6-PHOSPHATE ISOMERASE"/>
    <property type="match status" value="1"/>
</dbReference>
<comment type="cofactor">
    <cofactor evidence="12">
        <name>Zn(2+)</name>
        <dbReference type="ChEBI" id="CHEBI:29105"/>
    </cofactor>
    <text evidence="12">Binds 1 zinc ion per subunit.</text>
</comment>
<evidence type="ECO:0000256" key="6">
    <source>
        <dbReference type="ARBA" id="ARBA00018236"/>
    </source>
</evidence>
<dbReference type="GO" id="GO:0005829">
    <property type="term" value="C:cytosol"/>
    <property type="evidence" value="ECO:0007669"/>
    <property type="project" value="TreeGrafter"/>
</dbReference>